<sequence length="645" mass="74636">MPSHNQIVEPESLQEWLKDNQDFIDGLKNKVLTIQDNQEFCNKLRKSNVFGERVLIRIEYADKTNNGDFLIKARVVEPTEKGFRVCEHPLDQDPLGWKVSALSKTELPLSPNELYESTYTHEKHNYHLNQLITFDVNQLKKIDLTASQHLRQVGGNSLAKVASDLYGEELDVVLFSRLFSFYEDEFKASFQSFEDRKEALRLSSSEIQEEERRVATRADELKTVEKELKKSHRKELMMLNRSHQQALKKMSAREKLLYDILSDIRTNDSDSSEEEQEASLHPWDVATNVTTMQRLFYHNSGQTLYYDKDIIEMFLRSLQTNTLSILSGPSGTGKSSLITAFAQAFQSSSASIIPVQSSWTDNQDLLGYFNTIERRYVPTPFLEAMLAARESDGLHLICLDEMNLSHIEYYFAELLSAREQGGRINLYPDRYRVEAIETIEEHGSIESPSRDDRERYRNAIELLRYPSRLDIPENVRFVGTINMDHTVKPLSPKVIDRSFIIELSYQRPTLEQIDELESHPTTGKIAFRLSEFSDDHLPVAEIIDDTRWLVSLSDKLDIIPDAKINSRSERQIARYLQVGPFSAEDTLDQLIQTKLLPRIHFSSNNEEAMAVCETFLSELRVRKLDASIERFERMRKGGRYISYFK</sequence>
<protein>
    <submittedName>
        <fullName evidence="2">AAA family ATPase</fullName>
    </submittedName>
</protein>
<dbReference type="Gene3D" id="3.40.50.300">
    <property type="entry name" value="P-loop containing nucleotide triphosphate hydrolases"/>
    <property type="match status" value="1"/>
</dbReference>
<comment type="caution">
    <text evidence="2">The sequence shown here is derived from an EMBL/GenBank/DDBJ whole genome shotgun (WGS) entry which is preliminary data.</text>
</comment>
<dbReference type="EMBL" id="JBAWKY010000006">
    <property type="protein sequence ID" value="MEI4463862.1"/>
    <property type="molecule type" value="Genomic_DNA"/>
</dbReference>
<organism evidence="2 3">
    <name type="scientific">Exiguobacterium indicum</name>
    <dbReference type="NCBI Taxonomy" id="296995"/>
    <lineage>
        <taxon>Bacteria</taxon>
        <taxon>Bacillati</taxon>
        <taxon>Bacillota</taxon>
        <taxon>Bacilli</taxon>
        <taxon>Bacillales</taxon>
        <taxon>Bacillales Family XII. Incertae Sedis</taxon>
        <taxon>Exiguobacterium</taxon>
    </lineage>
</organism>
<dbReference type="RefSeq" id="WP_336449705.1">
    <property type="nucleotide sequence ID" value="NZ_JBAWKY010000006.1"/>
</dbReference>
<feature type="domain" description="ATPase dynein-related AAA" evidence="1">
    <location>
        <begin position="325"/>
        <end position="496"/>
    </location>
</feature>
<accession>A0ABU8ELP4</accession>
<dbReference type="InterPro" id="IPR011704">
    <property type="entry name" value="ATPase_dyneun-rel_AAA"/>
</dbReference>
<gene>
    <name evidence="2" type="ORF">SZL87_15660</name>
</gene>
<evidence type="ECO:0000313" key="3">
    <source>
        <dbReference type="Proteomes" id="UP001387110"/>
    </source>
</evidence>
<dbReference type="InterPro" id="IPR027417">
    <property type="entry name" value="P-loop_NTPase"/>
</dbReference>
<dbReference type="Pfam" id="PF07728">
    <property type="entry name" value="AAA_5"/>
    <property type="match status" value="1"/>
</dbReference>
<keyword evidence="3" id="KW-1185">Reference proteome</keyword>
<dbReference type="Proteomes" id="UP001387110">
    <property type="component" value="Unassembled WGS sequence"/>
</dbReference>
<evidence type="ECO:0000313" key="2">
    <source>
        <dbReference type="EMBL" id="MEI4463862.1"/>
    </source>
</evidence>
<name>A0ABU8ELP4_9BACL</name>
<proteinExistence type="predicted"/>
<reference evidence="2 3" key="1">
    <citation type="submission" date="2023-12" db="EMBL/GenBank/DDBJ databases">
        <authorList>
            <person name="Easwaran N."/>
            <person name="Lazarus H.P.S."/>
        </authorList>
    </citation>
    <scope>NUCLEOTIDE SEQUENCE [LARGE SCALE GENOMIC DNA]</scope>
    <source>
        <strain evidence="2 3">VIT-2023</strain>
    </source>
</reference>
<dbReference type="SUPFAM" id="SSF52540">
    <property type="entry name" value="P-loop containing nucleoside triphosphate hydrolases"/>
    <property type="match status" value="1"/>
</dbReference>
<evidence type="ECO:0000259" key="1">
    <source>
        <dbReference type="Pfam" id="PF07728"/>
    </source>
</evidence>